<evidence type="ECO:0000313" key="1">
    <source>
        <dbReference type="EMBL" id="KAF1934661.1"/>
    </source>
</evidence>
<dbReference type="EMBL" id="ML976409">
    <property type="protein sequence ID" value="KAF1934661.1"/>
    <property type="molecule type" value="Genomic_DNA"/>
</dbReference>
<sequence length="62" mass="7236">MEGHRFCSRIAQPLAAPSHSNTYEVILRNSIYIYAGRQRTRYGQESTRQAVRSVNIHNQRDM</sequence>
<dbReference type="EMBL" id="ML976357">
    <property type="protein sequence ID" value="KAF1934855.1"/>
    <property type="molecule type" value="Genomic_DNA"/>
</dbReference>
<dbReference type="AlphaFoldDB" id="A0A6A5S1Y6"/>
<name>A0A6A5S1Y6_9PLEO</name>
<keyword evidence="3" id="KW-1185">Reference proteome</keyword>
<gene>
    <name evidence="2" type="ORF">EJ02DRAFT_460875</name>
    <name evidence="1" type="ORF">EJ02DRAFT_461020</name>
</gene>
<proteinExistence type="predicted"/>
<reference evidence="1" key="1">
    <citation type="journal article" date="2020" name="Stud. Mycol.">
        <title>101 Dothideomycetes genomes: a test case for predicting lifestyles and emergence of pathogens.</title>
        <authorList>
            <person name="Haridas S."/>
            <person name="Albert R."/>
            <person name="Binder M."/>
            <person name="Bloem J."/>
            <person name="Labutti K."/>
            <person name="Salamov A."/>
            <person name="Andreopoulos B."/>
            <person name="Baker S."/>
            <person name="Barry K."/>
            <person name="Bills G."/>
            <person name="Bluhm B."/>
            <person name="Cannon C."/>
            <person name="Castanera R."/>
            <person name="Culley D."/>
            <person name="Daum C."/>
            <person name="Ezra D."/>
            <person name="Gonzalez J."/>
            <person name="Henrissat B."/>
            <person name="Kuo A."/>
            <person name="Liang C."/>
            <person name="Lipzen A."/>
            <person name="Lutzoni F."/>
            <person name="Magnuson J."/>
            <person name="Mondo S."/>
            <person name="Nolan M."/>
            <person name="Ohm R."/>
            <person name="Pangilinan J."/>
            <person name="Park H.-J."/>
            <person name="Ramirez L."/>
            <person name="Alfaro M."/>
            <person name="Sun H."/>
            <person name="Tritt A."/>
            <person name="Yoshinaga Y."/>
            <person name="Zwiers L.-H."/>
            <person name="Turgeon B."/>
            <person name="Goodwin S."/>
            <person name="Spatafora J."/>
            <person name="Crous P."/>
            <person name="Grigoriev I."/>
        </authorList>
    </citation>
    <scope>NUCLEOTIDE SEQUENCE</scope>
    <source>
        <strain evidence="1">CBS 161.51</strain>
    </source>
</reference>
<protein>
    <submittedName>
        <fullName evidence="1">Uncharacterized protein</fullName>
    </submittedName>
</protein>
<organism evidence="1 3">
    <name type="scientific">Clathrospora elynae</name>
    <dbReference type="NCBI Taxonomy" id="706981"/>
    <lineage>
        <taxon>Eukaryota</taxon>
        <taxon>Fungi</taxon>
        <taxon>Dikarya</taxon>
        <taxon>Ascomycota</taxon>
        <taxon>Pezizomycotina</taxon>
        <taxon>Dothideomycetes</taxon>
        <taxon>Pleosporomycetidae</taxon>
        <taxon>Pleosporales</taxon>
        <taxon>Diademaceae</taxon>
        <taxon>Clathrospora</taxon>
    </lineage>
</organism>
<evidence type="ECO:0000313" key="3">
    <source>
        <dbReference type="Proteomes" id="UP000800038"/>
    </source>
</evidence>
<dbReference type="Proteomes" id="UP000800038">
    <property type="component" value="Unassembled WGS sequence"/>
</dbReference>
<accession>A0A6A5S1Y6</accession>
<evidence type="ECO:0000313" key="2">
    <source>
        <dbReference type="EMBL" id="KAF1934855.1"/>
    </source>
</evidence>